<dbReference type="EC" id="2.7.13.3" evidence="2"/>
<evidence type="ECO:0000256" key="1">
    <source>
        <dbReference type="ARBA" id="ARBA00000085"/>
    </source>
</evidence>
<dbReference type="AlphaFoldDB" id="A0A3M2ZQ58"/>
<dbReference type="EMBL" id="RBNL01001368">
    <property type="protein sequence ID" value="RML90412.1"/>
    <property type="molecule type" value="Genomic_DNA"/>
</dbReference>
<dbReference type="Proteomes" id="UP000282378">
    <property type="component" value="Unassembled WGS sequence"/>
</dbReference>
<reference evidence="4 5" key="1">
    <citation type="submission" date="2018-08" db="EMBL/GenBank/DDBJ databases">
        <title>Recombination of ecologically and evolutionarily significant loci maintains genetic cohesion in the Pseudomonas syringae species complex.</title>
        <authorList>
            <person name="Dillon M."/>
            <person name="Thakur S."/>
            <person name="Almeida R.N.D."/>
            <person name="Weir B.S."/>
            <person name="Guttman D.S."/>
        </authorList>
    </citation>
    <scope>NUCLEOTIDE SEQUENCE [LARGE SCALE GENOMIC DNA]</scope>
    <source>
        <strain evidence="4 5">88_10</strain>
    </source>
</reference>
<comment type="catalytic activity">
    <reaction evidence="1">
        <text>ATP + protein L-histidine = ADP + protein N-phospho-L-histidine.</text>
        <dbReference type="EC" id="2.7.13.3"/>
    </reaction>
</comment>
<organism evidence="4 5">
    <name type="scientific">Pseudomonas syringae pv. maculicola</name>
    <dbReference type="NCBI Taxonomy" id="59511"/>
    <lineage>
        <taxon>Bacteria</taxon>
        <taxon>Pseudomonadati</taxon>
        <taxon>Pseudomonadota</taxon>
        <taxon>Gammaproteobacteria</taxon>
        <taxon>Pseudomonadales</taxon>
        <taxon>Pseudomonadaceae</taxon>
        <taxon>Pseudomonas</taxon>
    </lineage>
</organism>
<evidence type="ECO:0000313" key="4">
    <source>
        <dbReference type="EMBL" id="RML90412.1"/>
    </source>
</evidence>
<evidence type="ECO:0000259" key="3">
    <source>
        <dbReference type="Pfam" id="PF02518"/>
    </source>
</evidence>
<gene>
    <name evidence="4" type="ORF">APX70_05112</name>
</gene>
<dbReference type="Pfam" id="PF02518">
    <property type="entry name" value="HATPase_c"/>
    <property type="match status" value="1"/>
</dbReference>
<dbReference type="PRINTS" id="PR00344">
    <property type="entry name" value="BCTRLSENSOR"/>
</dbReference>
<evidence type="ECO:0000313" key="5">
    <source>
        <dbReference type="Proteomes" id="UP000282378"/>
    </source>
</evidence>
<feature type="non-terminal residue" evidence="4">
    <location>
        <position position="1"/>
    </location>
</feature>
<dbReference type="Gene3D" id="3.30.565.10">
    <property type="entry name" value="Histidine kinase-like ATPase, C-terminal domain"/>
    <property type="match status" value="1"/>
</dbReference>
<dbReference type="SUPFAM" id="SSF55874">
    <property type="entry name" value="ATPase domain of HSP90 chaperone/DNA topoisomerase II/histidine kinase"/>
    <property type="match status" value="1"/>
</dbReference>
<evidence type="ECO:0000256" key="2">
    <source>
        <dbReference type="ARBA" id="ARBA00012438"/>
    </source>
</evidence>
<dbReference type="InterPro" id="IPR036890">
    <property type="entry name" value="HATPase_C_sf"/>
</dbReference>
<dbReference type="InterPro" id="IPR003594">
    <property type="entry name" value="HATPase_dom"/>
</dbReference>
<proteinExistence type="predicted"/>
<comment type="caution">
    <text evidence="4">The sequence shown here is derived from an EMBL/GenBank/DDBJ whole genome shotgun (WGS) entry which is preliminary data.</text>
</comment>
<dbReference type="GO" id="GO:0004673">
    <property type="term" value="F:protein histidine kinase activity"/>
    <property type="evidence" value="ECO:0007669"/>
    <property type="project" value="UniProtKB-EC"/>
</dbReference>
<name>A0A3M2ZQ58_PSEYM</name>
<protein>
    <recommendedName>
        <fullName evidence="2">histidine kinase</fullName>
        <ecNumber evidence="2">2.7.13.3</ecNumber>
    </recommendedName>
</protein>
<accession>A0A3M2ZQ58</accession>
<feature type="domain" description="Histidine kinase/HSP90-like ATPase" evidence="3">
    <location>
        <begin position="2"/>
        <end position="44"/>
    </location>
</feature>
<sequence>RGGQGTGLGLAICQGMIGAHGGRLTVEEGIDGLGTRITLFLPLQAQPDAEMEEPA</sequence>
<dbReference type="InterPro" id="IPR004358">
    <property type="entry name" value="Sig_transdc_His_kin-like_C"/>
</dbReference>